<dbReference type="STRING" id="905079.L1I8T9"/>
<proteinExistence type="predicted"/>
<keyword evidence="1" id="KW-0343">GTPase activation</keyword>
<reference evidence="6" key="2">
    <citation type="submission" date="2012-11" db="EMBL/GenBank/DDBJ databases">
        <authorList>
            <person name="Kuo A."/>
            <person name="Curtis B.A."/>
            <person name="Tanifuji G."/>
            <person name="Burki F."/>
            <person name="Gruber A."/>
            <person name="Irimia M."/>
            <person name="Maruyama S."/>
            <person name="Arias M.C."/>
            <person name="Ball S.G."/>
            <person name="Gile G.H."/>
            <person name="Hirakawa Y."/>
            <person name="Hopkins J.F."/>
            <person name="Rensing S.A."/>
            <person name="Schmutz J."/>
            <person name="Symeonidi A."/>
            <person name="Elias M."/>
            <person name="Eveleigh R.J."/>
            <person name="Herman E.K."/>
            <person name="Klute M.J."/>
            <person name="Nakayama T."/>
            <person name="Obornik M."/>
            <person name="Reyes-Prieto A."/>
            <person name="Armbrust E.V."/>
            <person name="Aves S.J."/>
            <person name="Beiko R.G."/>
            <person name="Coutinho P."/>
            <person name="Dacks J.B."/>
            <person name="Durnford D.G."/>
            <person name="Fast N.M."/>
            <person name="Green B.R."/>
            <person name="Grisdale C."/>
            <person name="Hempe F."/>
            <person name="Henrissat B."/>
            <person name="Hoppner M.P."/>
            <person name="Ishida K.-I."/>
            <person name="Kim E."/>
            <person name="Koreny L."/>
            <person name="Kroth P.G."/>
            <person name="Liu Y."/>
            <person name="Malik S.-B."/>
            <person name="Maier U.G."/>
            <person name="McRose D."/>
            <person name="Mock T."/>
            <person name="Neilson J.A."/>
            <person name="Onodera N.T."/>
            <person name="Poole A.M."/>
            <person name="Pritham E.J."/>
            <person name="Richards T.A."/>
            <person name="Rocap G."/>
            <person name="Roy S.W."/>
            <person name="Sarai C."/>
            <person name="Schaack S."/>
            <person name="Shirato S."/>
            <person name="Slamovits C.H."/>
            <person name="Spencer D.F."/>
            <person name="Suzuki S."/>
            <person name="Worden A.Z."/>
            <person name="Zauner S."/>
            <person name="Barry K."/>
            <person name="Bell C."/>
            <person name="Bharti A.K."/>
            <person name="Crow J.A."/>
            <person name="Grimwood J."/>
            <person name="Kramer R."/>
            <person name="Lindquist E."/>
            <person name="Lucas S."/>
            <person name="Salamov A."/>
            <person name="McFadden G.I."/>
            <person name="Lane C.E."/>
            <person name="Keeling P.J."/>
            <person name="Gray M.W."/>
            <person name="Grigoriev I.V."/>
            <person name="Archibald J.M."/>
        </authorList>
    </citation>
    <scope>NUCLEOTIDE SEQUENCE</scope>
    <source>
        <strain evidence="6">CCMP2712</strain>
    </source>
</reference>
<sequence length="318" mass="35002">MTVSLLDLFSVPTLHPLLCPPDRTLVLEQSSKRIRADLNLASPSTLADVLLLVELKHPPADSQSLAAWLMRHQAADISLKASNPAAFLAALPSLRQAHDQGWRGPHTLDLTYCGLSDDAMDEVANSLETMPRLRSLKLRSNRISGEGARKLFAGFKHTPDLQYLDLDWNSLGNEGAFYLRGGLELVPGLRSLKMRCNEVDGKGAAILFAGLREMPSLRDLDMVRGEEAGERVGRGLKGLRVREQRNNDLGEEGAAFLEHWLEHSRHCQIRMLDLVGNGISEESGRSLARKLQRTCREAWAAGESGQGEPGQDLIMVAC</sequence>
<dbReference type="Proteomes" id="UP000011087">
    <property type="component" value="Unassembled WGS sequence"/>
</dbReference>
<dbReference type="KEGG" id="gtt:GUITHDRAFT_148763"/>
<dbReference type="GO" id="GO:0048471">
    <property type="term" value="C:perinuclear region of cytoplasm"/>
    <property type="evidence" value="ECO:0007669"/>
    <property type="project" value="TreeGrafter"/>
</dbReference>
<dbReference type="PaxDb" id="55529-EKX32260"/>
<gene>
    <name evidence="4" type="ORF">GUITHDRAFT_148763</name>
</gene>
<dbReference type="SUPFAM" id="SSF52047">
    <property type="entry name" value="RNI-like"/>
    <property type="match status" value="1"/>
</dbReference>
<dbReference type="GO" id="GO:0006913">
    <property type="term" value="P:nucleocytoplasmic transport"/>
    <property type="evidence" value="ECO:0007669"/>
    <property type="project" value="TreeGrafter"/>
</dbReference>
<dbReference type="PANTHER" id="PTHR24113">
    <property type="entry name" value="RAN GTPASE-ACTIVATING PROTEIN 1"/>
    <property type="match status" value="1"/>
</dbReference>
<keyword evidence="3" id="KW-0677">Repeat</keyword>
<evidence type="ECO:0000256" key="2">
    <source>
        <dbReference type="ARBA" id="ARBA00022614"/>
    </source>
</evidence>
<dbReference type="GO" id="GO:0005634">
    <property type="term" value="C:nucleus"/>
    <property type="evidence" value="ECO:0007669"/>
    <property type="project" value="TreeGrafter"/>
</dbReference>
<dbReference type="OrthoDB" id="184583at2759"/>
<dbReference type="GeneID" id="17288989"/>
<dbReference type="HOGENOM" id="CLU_875639_0_0_1"/>
<evidence type="ECO:0000256" key="1">
    <source>
        <dbReference type="ARBA" id="ARBA00022468"/>
    </source>
</evidence>
<evidence type="ECO:0000256" key="3">
    <source>
        <dbReference type="ARBA" id="ARBA00022737"/>
    </source>
</evidence>
<dbReference type="PANTHER" id="PTHR24113:SF12">
    <property type="entry name" value="RAN GTPASE-ACTIVATING PROTEIN 1"/>
    <property type="match status" value="1"/>
</dbReference>
<dbReference type="GO" id="GO:0031267">
    <property type="term" value="F:small GTPase binding"/>
    <property type="evidence" value="ECO:0007669"/>
    <property type="project" value="TreeGrafter"/>
</dbReference>
<dbReference type="InterPro" id="IPR027038">
    <property type="entry name" value="RanGap"/>
</dbReference>
<accession>L1I8T9</accession>
<dbReference type="InterPro" id="IPR032675">
    <property type="entry name" value="LRR_dom_sf"/>
</dbReference>
<dbReference type="EnsemblProtists" id="EKX32260">
    <property type="protein sequence ID" value="EKX32260"/>
    <property type="gene ID" value="GUITHDRAFT_148763"/>
</dbReference>
<dbReference type="GO" id="GO:0005829">
    <property type="term" value="C:cytosol"/>
    <property type="evidence" value="ECO:0007669"/>
    <property type="project" value="TreeGrafter"/>
</dbReference>
<reference evidence="4 6" key="1">
    <citation type="journal article" date="2012" name="Nature">
        <title>Algal genomes reveal evolutionary mosaicism and the fate of nucleomorphs.</title>
        <authorList>
            <consortium name="DOE Joint Genome Institute"/>
            <person name="Curtis B.A."/>
            <person name="Tanifuji G."/>
            <person name="Burki F."/>
            <person name="Gruber A."/>
            <person name="Irimia M."/>
            <person name="Maruyama S."/>
            <person name="Arias M.C."/>
            <person name="Ball S.G."/>
            <person name="Gile G.H."/>
            <person name="Hirakawa Y."/>
            <person name="Hopkins J.F."/>
            <person name="Kuo A."/>
            <person name="Rensing S.A."/>
            <person name="Schmutz J."/>
            <person name="Symeonidi A."/>
            <person name="Elias M."/>
            <person name="Eveleigh R.J."/>
            <person name="Herman E.K."/>
            <person name="Klute M.J."/>
            <person name="Nakayama T."/>
            <person name="Obornik M."/>
            <person name="Reyes-Prieto A."/>
            <person name="Armbrust E.V."/>
            <person name="Aves S.J."/>
            <person name="Beiko R.G."/>
            <person name="Coutinho P."/>
            <person name="Dacks J.B."/>
            <person name="Durnford D.G."/>
            <person name="Fast N.M."/>
            <person name="Green B.R."/>
            <person name="Grisdale C.J."/>
            <person name="Hempel F."/>
            <person name="Henrissat B."/>
            <person name="Hoppner M.P."/>
            <person name="Ishida K."/>
            <person name="Kim E."/>
            <person name="Koreny L."/>
            <person name="Kroth P.G."/>
            <person name="Liu Y."/>
            <person name="Malik S.B."/>
            <person name="Maier U.G."/>
            <person name="McRose D."/>
            <person name="Mock T."/>
            <person name="Neilson J.A."/>
            <person name="Onodera N.T."/>
            <person name="Poole A.M."/>
            <person name="Pritham E.J."/>
            <person name="Richards T.A."/>
            <person name="Rocap G."/>
            <person name="Roy S.W."/>
            <person name="Sarai C."/>
            <person name="Schaack S."/>
            <person name="Shirato S."/>
            <person name="Slamovits C.H."/>
            <person name="Spencer D.F."/>
            <person name="Suzuki S."/>
            <person name="Worden A.Z."/>
            <person name="Zauner S."/>
            <person name="Barry K."/>
            <person name="Bell C."/>
            <person name="Bharti A.K."/>
            <person name="Crow J.A."/>
            <person name="Grimwood J."/>
            <person name="Kramer R."/>
            <person name="Lindquist E."/>
            <person name="Lucas S."/>
            <person name="Salamov A."/>
            <person name="McFadden G.I."/>
            <person name="Lane C.E."/>
            <person name="Keeling P.J."/>
            <person name="Gray M.W."/>
            <person name="Grigoriev I.V."/>
            <person name="Archibald J.M."/>
        </authorList>
    </citation>
    <scope>NUCLEOTIDE SEQUENCE</scope>
    <source>
        <strain evidence="4 6">CCMP2712</strain>
    </source>
</reference>
<evidence type="ECO:0000313" key="5">
    <source>
        <dbReference type="EnsemblProtists" id="EKX32260"/>
    </source>
</evidence>
<dbReference type="EMBL" id="JH993202">
    <property type="protein sequence ID" value="EKX32260.1"/>
    <property type="molecule type" value="Genomic_DNA"/>
</dbReference>
<dbReference type="InterPro" id="IPR001611">
    <property type="entry name" value="Leu-rich_rpt"/>
</dbReference>
<evidence type="ECO:0000313" key="6">
    <source>
        <dbReference type="Proteomes" id="UP000011087"/>
    </source>
</evidence>
<dbReference type="Gene3D" id="3.80.10.10">
    <property type="entry name" value="Ribonuclease Inhibitor"/>
    <property type="match status" value="2"/>
</dbReference>
<evidence type="ECO:0000313" key="4">
    <source>
        <dbReference type="EMBL" id="EKX32260.1"/>
    </source>
</evidence>
<dbReference type="AlphaFoldDB" id="L1I8T9"/>
<keyword evidence="2" id="KW-0433">Leucine-rich repeat</keyword>
<organism evidence="4">
    <name type="scientific">Guillardia theta (strain CCMP2712)</name>
    <name type="common">Cryptophyte</name>
    <dbReference type="NCBI Taxonomy" id="905079"/>
    <lineage>
        <taxon>Eukaryota</taxon>
        <taxon>Cryptophyceae</taxon>
        <taxon>Pyrenomonadales</taxon>
        <taxon>Geminigeraceae</taxon>
        <taxon>Guillardia</taxon>
    </lineage>
</organism>
<dbReference type="RefSeq" id="XP_005819240.1">
    <property type="nucleotide sequence ID" value="XM_005819183.1"/>
</dbReference>
<name>L1I8T9_GUITC</name>
<dbReference type="Pfam" id="PF13516">
    <property type="entry name" value="LRR_6"/>
    <property type="match status" value="2"/>
</dbReference>
<protein>
    <submittedName>
        <fullName evidence="4 5">Uncharacterized protein</fullName>
    </submittedName>
</protein>
<dbReference type="GO" id="GO:0005096">
    <property type="term" value="F:GTPase activator activity"/>
    <property type="evidence" value="ECO:0007669"/>
    <property type="project" value="UniProtKB-KW"/>
</dbReference>
<reference evidence="5" key="3">
    <citation type="submission" date="2016-03" db="UniProtKB">
        <authorList>
            <consortium name="EnsemblProtists"/>
        </authorList>
    </citation>
    <scope>IDENTIFICATION</scope>
</reference>
<dbReference type="SMART" id="SM00368">
    <property type="entry name" value="LRR_RI"/>
    <property type="match status" value="5"/>
</dbReference>
<keyword evidence="6" id="KW-1185">Reference proteome</keyword>